<evidence type="ECO:0000259" key="2">
    <source>
        <dbReference type="Pfam" id="PF03781"/>
    </source>
</evidence>
<dbReference type="InterPro" id="IPR042095">
    <property type="entry name" value="SUMF_sf"/>
</dbReference>
<proteinExistence type="predicted"/>
<accession>A0A850SZG5</accession>
<protein>
    <recommendedName>
        <fullName evidence="2">Sulfatase-modifying factor enzyme-like domain-containing protein</fullName>
    </recommendedName>
</protein>
<dbReference type="InterPro" id="IPR016187">
    <property type="entry name" value="CTDL_fold"/>
</dbReference>
<dbReference type="Proteomes" id="UP000553343">
    <property type="component" value="Unassembled WGS sequence"/>
</dbReference>
<evidence type="ECO:0000313" key="4">
    <source>
        <dbReference type="Proteomes" id="UP000553343"/>
    </source>
</evidence>
<reference evidence="3 4" key="1">
    <citation type="submission" date="2020-06" db="EMBL/GenBank/DDBJ databases">
        <title>High-quality draft genome of sulfate reducer Desulfobacter latus type strain AcrS2 isolated from marine sediment.</title>
        <authorList>
            <person name="Hoppe M."/>
            <person name="Larsen C.K."/>
            <person name="Marshall I.P.G."/>
            <person name="Schramm A."/>
            <person name="Marietou A.G."/>
        </authorList>
    </citation>
    <scope>NUCLEOTIDE SEQUENCE [LARGE SCALE GENOMIC DNA]</scope>
    <source>
        <strain evidence="3 4">AcRS2</strain>
    </source>
</reference>
<sequence>MIRGGSWNNSARNVRSANRNRNTPDNRNNNLGFRLVFQYAWSKGTCRPGYDPAFMKLEVKGKTDQFAGVGN</sequence>
<dbReference type="Gene3D" id="3.90.1580.10">
    <property type="entry name" value="paralog of FGE (formylglycine-generating enzyme)"/>
    <property type="match status" value="1"/>
</dbReference>
<name>A0A850SZG5_9BACT</name>
<keyword evidence="4" id="KW-1185">Reference proteome</keyword>
<feature type="compositionally biased region" description="Low complexity" evidence="1">
    <location>
        <begin position="8"/>
        <end position="30"/>
    </location>
</feature>
<dbReference type="EMBL" id="JACADJ010000018">
    <property type="protein sequence ID" value="NWH04813.1"/>
    <property type="molecule type" value="Genomic_DNA"/>
</dbReference>
<gene>
    <name evidence="3" type="ORF">HXW94_07405</name>
</gene>
<feature type="domain" description="Sulfatase-modifying factor enzyme-like" evidence="2">
    <location>
        <begin position="2"/>
        <end position="36"/>
    </location>
</feature>
<comment type="caution">
    <text evidence="3">The sequence shown here is derived from an EMBL/GenBank/DDBJ whole genome shotgun (WGS) entry which is preliminary data.</text>
</comment>
<dbReference type="InterPro" id="IPR005532">
    <property type="entry name" value="SUMF_dom"/>
</dbReference>
<dbReference type="Pfam" id="PF03781">
    <property type="entry name" value="FGE-sulfatase"/>
    <property type="match status" value="1"/>
</dbReference>
<feature type="region of interest" description="Disordered" evidence="1">
    <location>
        <begin position="1"/>
        <end position="30"/>
    </location>
</feature>
<dbReference type="SUPFAM" id="SSF56436">
    <property type="entry name" value="C-type lectin-like"/>
    <property type="match status" value="1"/>
</dbReference>
<dbReference type="AlphaFoldDB" id="A0A850SZG5"/>
<evidence type="ECO:0000256" key="1">
    <source>
        <dbReference type="SAM" id="MobiDB-lite"/>
    </source>
</evidence>
<organism evidence="3 4">
    <name type="scientific">Desulfobacter latus</name>
    <dbReference type="NCBI Taxonomy" id="2292"/>
    <lineage>
        <taxon>Bacteria</taxon>
        <taxon>Pseudomonadati</taxon>
        <taxon>Thermodesulfobacteriota</taxon>
        <taxon>Desulfobacteria</taxon>
        <taxon>Desulfobacterales</taxon>
        <taxon>Desulfobacteraceae</taxon>
        <taxon>Desulfobacter</taxon>
    </lineage>
</organism>
<evidence type="ECO:0000313" key="3">
    <source>
        <dbReference type="EMBL" id="NWH04813.1"/>
    </source>
</evidence>